<keyword evidence="5" id="KW-1185">Reference proteome</keyword>
<gene>
    <name evidence="4" type="ORF">Ctob_012594</name>
</gene>
<organism evidence="4 5">
    <name type="scientific">Chrysochromulina tobinii</name>
    <dbReference type="NCBI Taxonomy" id="1460289"/>
    <lineage>
        <taxon>Eukaryota</taxon>
        <taxon>Haptista</taxon>
        <taxon>Haptophyta</taxon>
        <taxon>Prymnesiophyceae</taxon>
        <taxon>Prymnesiales</taxon>
        <taxon>Chrysochromulinaceae</taxon>
        <taxon>Chrysochromulina</taxon>
    </lineage>
</organism>
<accession>A0A0M0K0E0</accession>
<keyword evidence="2 3" id="KW-0040">ANK repeat</keyword>
<name>A0A0M0K0E0_9EUKA</name>
<dbReference type="EMBL" id="JWZX01001812">
    <property type="protein sequence ID" value="KOO32274.1"/>
    <property type="molecule type" value="Genomic_DNA"/>
</dbReference>
<proteinExistence type="predicted"/>
<feature type="repeat" description="ANK" evidence="3">
    <location>
        <begin position="88"/>
        <end position="120"/>
    </location>
</feature>
<dbReference type="OrthoDB" id="2157354at2759"/>
<dbReference type="SUPFAM" id="SSF48403">
    <property type="entry name" value="Ankyrin repeat"/>
    <property type="match status" value="1"/>
</dbReference>
<dbReference type="GO" id="GO:0085020">
    <property type="term" value="P:protein K6-linked ubiquitination"/>
    <property type="evidence" value="ECO:0007669"/>
    <property type="project" value="TreeGrafter"/>
</dbReference>
<dbReference type="InterPro" id="IPR036770">
    <property type="entry name" value="Ankyrin_rpt-contain_sf"/>
</dbReference>
<dbReference type="PANTHER" id="PTHR24171:SF8">
    <property type="entry name" value="BRCA1-ASSOCIATED RING DOMAIN PROTEIN 1"/>
    <property type="match status" value="1"/>
</dbReference>
<evidence type="ECO:0000256" key="1">
    <source>
        <dbReference type="ARBA" id="ARBA00022737"/>
    </source>
</evidence>
<keyword evidence="1" id="KW-0677">Repeat</keyword>
<protein>
    <submittedName>
        <fullName evidence="4">Ankyrin repeat protein</fullName>
    </submittedName>
</protein>
<dbReference type="AlphaFoldDB" id="A0A0M0K0E0"/>
<dbReference type="Pfam" id="PF12796">
    <property type="entry name" value="Ank_2"/>
    <property type="match status" value="3"/>
</dbReference>
<dbReference type="PANTHER" id="PTHR24171">
    <property type="entry name" value="ANKYRIN REPEAT DOMAIN-CONTAINING PROTEIN 39-RELATED"/>
    <property type="match status" value="1"/>
</dbReference>
<dbReference type="Proteomes" id="UP000037460">
    <property type="component" value="Unassembled WGS sequence"/>
</dbReference>
<evidence type="ECO:0000256" key="2">
    <source>
        <dbReference type="ARBA" id="ARBA00023043"/>
    </source>
</evidence>
<dbReference type="PROSITE" id="PS50088">
    <property type="entry name" value="ANK_REPEAT"/>
    <property type="match status" value="1"/>
</dbReference>
<evidence type="ECO:0000313" key="5">
    <source>
        <dbReference type="Proteomes" id="UP000037460"/>
    </source>
</evidence>
<dbReference type="GO" id="GO:0004842">
    <property type="term" value="F:ubiquitin-protein transferase activity"/>
    <property type="evidence" value="ECO:0007669"/>
    <property type="project" value="TreeGrafter"/>
</dbReference>
<reference evidence="5" key="1">
    <citation type="journal article" date="2015" name="PLoS Genet.">
        <title>Genome Sequence and Transcriptome Analyses of Chrysochromulina tobin: Metabolic Tools for Enhanced Algal Fitness in the Prominent Order Prymnesiales (Haptophyceae).</title>
        <authorList>
            <person name="Hovde B.T."/>
            <person name="Deodato C.R."/>
            <person name="Hunsperger H.M."/>
            <person name="Ryken S.A."/>
            <person name="Yost W."/>
            <person name="Jha R.K."/>
            <person name="Patterson J."/>
            <person name="Monnat R.J. Jr."/>
            <person name="Barlow S.B."/>
            <person name="Starkenburg S.R."/>
            <person name="Cattolico R.A."/>
        </authorList>
    </citation>
    <scope>NUCLEOTIDE SEQUENCE</scope>
    <source>
        <strain evidence="5">CCMP291</strain>
    </source>
</reference>
<evidence type="ECO:0000256" key="3">
    <source>
        <dbReference type="PROSITE-ProRule" id="PRU00023"/>
    </source>
</evidence>
<dbReference type="Gene3D" id="1.25.40.20">
    <property type="entry name" value="Ankyrin repeat-containing domain"/>
    <property type="match status" value="1"/>
</dbReference>
<comment type="caution">
    <text evidence="4">The sequence shown here is derived from an EMBL/GenBank/DDBJ whole genome shotgun (WGS) entry which is preliminary data.</text>
</comment>
<dbReference type="SMART" id="SM00248">
    <property type="entry name" value="ANK"/>
    <property type="match status" value="6"/>
</dbReference>
<sequence length="329" mass="34406">MPTIDNQRIATACLLVAFGILTLWWSAKVRAAARSGAARGSRPSGEGSLKEAVAPTSSMRTAVIENNAAKLKALLATGESVNEKDEASGDTLLHLAVRWGSLAAASLLLECGADVNAANGSECSPLHYAAKLRAGDESEDEDEGDGCVTSERAYRCEQLAELLLASRADVNAVDQSQRTPLHLAIVRKGAHAEALTRRLLQAHADPLCRYKQQTSLHLAVLEANEALITALLHVAEAATAAGAVAGATDSCQQALLDAPGRDGWTALGLAVRCGHVSIAAALLDRRASPLLANARSGKTALEIAAANNRPGMLALLNGVNSRTEFEVRQ</sequence>
<dbReference type="PROSITE" id="PS50297">
    <property type="entry name" value="ANK_REP_REGION"/>
    <property type="match status" value="1"/>
</dbReference>
<dbReference type="InterPro" id="IPR002110">
    <property type="entry name" value="Ankyrin_rpt"/>
</dbReference>
<evidence type="ECO:0000313" key="4">
    <source>
        <dbReference type="EMBL" id="KOO32274.1"/>
    </source>
</evidence>